<protein>
    <submittedName>
        <fullName evidence="8">Sigma-54 dependent transcriptional regulator</fullName>
    </submittedName>
</protein>
<dbReference type="InterPro" id="IPR001789">
    <property type="entry name" value="Sig_transdc_resp-reg_receiver"/>
</dbReference>
<dbReference type="InterPro" id="IPR011006">
    <property type="entry name" value="CheY-like_superfamily"/>
</dbReference>
<evidence type="ECO:0000313" key="9">
    <source>
        <dbReference type="Proteomes" id="UP001149719"/>
    </source>
</evidence>
<evidence type="ECO:0000259" key="6">
    <source>
        <dbReference type="PROSITE" id="PS50045"/>
    </source>
</evidence>
<keyword evidence="4" id="KW-0804">Transcription</keyword>
<feature type="domain" description="Response regulatory" evidence="7">
    <location>
        <begin position="5"/>
        <end position="119"/>
    </location>
</feature>
<dbReference type="SMART" id="SM00448">
    <property type="entry name" value="REC"/>
    <property type="match status" value="1"/>
</dbReference>
<dbReference type="InterPro" id="IPR002197">
    <property type="entry name" value="HTH_Fis"/>
</dbReference>
<sequence>MSLGKILLVDDEPAFCELASLWLTSSGYDVMTAGQASKALSILESFDADLVLLDLSLPPEFDPQVTLANIRKFGARPVIIITGHAERELALEAISQGAWDFIAKPIDPDLLAVVVKRAVSKHLLEKELMAVKQHILPKKDASDFIGCSLNTQQVRALIERIAPTDVRVLVTGPSGTGKEVISRTIHALSRRSDEAFVSVHCGAIPADLLESELFGYTKGAFTGAEKDKQGLLALADRGTLFLDEIGEMPLPMQVKLLRVLQEGTYFPVGGRDEKSIDVRVVSATNADLSRKISAGEFREDLYYRIKGINIETKPLNERLEDVSILVPSFLQQLSNTHKQTYSLSKEALNWFRQQHWPGNVRELKNALDSVVSIARNGEVTLSDIALLYPDRQTKKVELISEESQAIKADNVNEMIGVNLDQTLDEQVKNLEIQLIDMALLLHQGNRSQAARQLGLSRQGLIKKIERYGI</sequence>
<dbReference type="InterPro" id="IPR002078">
    <property type="entry name" value="Sigma_54_int"/>
</dbReference>
<dbReference type="SUPFAM" id="SSF46689">
    <property type="entry name" value="Homeodomain-like"/>
    <property type="match status" value="1"/>
</dbReference>
<keyword evidence="1" id="KW-0547">Nucleotide-binding</keyword>
<proteinExistence type="predicted"/>
<dbReference type="SUPFAM" id="SSF52540">
    <property type="entry name" value="P-loop containing nucleoside triphosphate hydrolases"/>
    <property type="match status" value="1"/>
</dbReference>
<dbReference type="InterPro" id="IPR009057">
    <property type="entry name" value="Homeodomain-like_sf"/>
</dbReference>
<organism evidence="8 9">
    <name type="scientific">Marinomonas phaeophyticola</name>
    <dbReference type="NCBI Taxonomy" id="3004091"/>
    <lineage>
        <taxon>Bacteria</taxon>
        <taxon>Pseudomonadati</taxon>
        <taxon>Pseudomonadota</taxon>
        <taxon>Gammaproteobacteria</taxon>
        <taxon>Oceanospirillales</taxon>
        <taxon>Oceanospirillaceae</taxon>
        <taxon>Marinomonas</taxon>
    </lineage>
</organism>
<gene>
    <name evidence="8" type="ORF">O1D97_08885</name>
</gene>
<dbReference type="PROSITE" id="PS50110">
    <property type="entry name" value="RESPONSE_REGULATORY"/>
    <property type="match status" value="1"/>
</dbReference>
<dbReference type="Pfam" id="PF02954">
    <property type="entry name" value="HTH_8"/>
    <property type="match status" value="1"/>
</dbReference>
<dbReference type="PRINTS" id="PR01590">
    <property type="entry name" value="HTHFIS"/>
</dbReference>
<dbReference type="Proteomes" id="UP001149719">
    <property type="component" value="Unassembled WGS sequence"/>
</dbReference>
<keyword evidence="5" id="KW-0597">Phosphoprotein</keyword>
<dbReference type="InterPro" id="IPR025944">
    <property type="entry name" value="Sigma_54_int_dom_CS"/>
</dbReference>
<dbReference type="Gene3D" id="3.40.50.300">
    <property type="entry name" value="P-loop containing nucleotide triphosphate hydrolases"/>
    <property type="match status" value="1"/>
</dbReference>
<dbReference type="EMBL" id="JAPUBN010000013">
    <property type="protein sequence ID" value="MCZ2721764.1"/>
    <property type="molecule type" value="Genomic_DNA"/>
</dbReference>
<evidence type="ECO:0000256" key="4">
    <source>
        <dbReference type="ARBA" id="ARBA00023163"/>
    </source>
</evidence>
<name>A0ABT4JTQ7_9GAMM</name>
<evidence type="ECO:0000259" key="7">
    <source>
        <dbReference type="PROSITE" id="PS50110"/>
    </source>
</evidence>
<evidence type="ECO:0000256" key="2">
    <source>
        <dbReference type="ARBA" id="ARBA00022840"/>
    </source>
</evidence>
<keyword evidence="2" id="KW-0067">ATP-binding</keyword>
<feature type="domain" description="Sigma-54 factor interaction" evidence="6">
    <location>
        <begin position="144"/>
        <end position="372"/>
    </location>
</feature>
<dbReference type="Gene3D" id="1.10.10.60">
    <property type="entry name" value="Homeodomain-like"/>
    <property type="match status" value="1"/>
</dbReference>
<dbReference type="SMART" id="SM00382">
    <property type="entry name" value="AAA"/>
    <property type="match status" value="1"/>
</dbReference>
<dbReference type="InterPro" id="IPR027417">
    <property type="entry name" value="P-loop_NTPase"/>
</dbReference>
<reference evidence="8" key="1">
    <citation type="submission" date="2022-12" db="EMBL/GenBank/DDBJ databases">
        <title>Marinomonas 15G1-11 sp. nov, isolated from marine algae.</title>
        <authorList>
            <person name="Butt M."/>
            <person name="Choi D.G."/>
            <person name="Kim J.M."/>
            <person name="Lee J.K."/>
            <person name="Baek J.H."/>
            <person name="Jeon C.O."/>
        </authorList>
    </citation>
    <scope>NUCLEOTIDE SEQUENCE</scope>
    <source>
        <strain evidence="8">15G1-11</strain>
    </source>
</reference>
<dbReference type="Pfam" id="PF00072">
    <property type="entry name" value="Response_reg"/>
    <property type="match status" value="1"/>
</dbReference>
<accession>A0ABT4JTQ7</accession>
<evidence type="ECO:0000313" key="8">
    <source>
        <dbReference type="EMBL" id="MCZ2721764.1"/>
    </source>
</evidence>
<evidence type="ECO:0000256" key="3">
    <source>
        <dbReference type="ARBA" id="ARBA00023015"/>
    </source>
</evidence>
<dbReference type="SUPFAM" id="SSF52172">
    <property type="entry name" value="CheY-like"/>
    <property type="match status" value="1"/>
</dbReference>
<evidence type="ECO:0000256" key="5">
    <source>
        <dbReference type="PROSITE-ProRule" id="PRU00169"/>
    </source>
</evidence>
<keyword evidence="9" id="KW-1185">Reference proteome</keyword>
<dbReference type="Pfam" id="PF00158">
    <property type="entry name" value="Sigma54_activat"/>
    <property type="match status" value="1"/>
</dbReference>
<dbReference type="PANTHER" id="PTHR32071">
    <property type="entry name" value="TRANSCRIPTIONAL REGULATORY PROTEIN"/>
    <property type="match status" value="1"/>
</dbReference>
<dbReference type="RefSeq" id="WP_269124800.1">
    <property type="nucleotide sequence ID" value="NZ_JAPUBN010000013.1"/>
</dbReference>
<dbReference type="CDD" id="cd00009">
    <property type="entry name" value="AAA"/>
    <property type="match status" value="1"/>
</dbReference>
<dbReference type="PROSITE" id="PS50045">
    <property type="entry name" value="SIGMA54_INTERACT_4"/>
    <property type="match status" value="1"/>
</dbReference>
<dbReference type="Pfam" id="PF25601">
    <property type="entry name" value="AAA_lid_14"/>
    <property type="match status" value="1"/>
</dbReference>
<dbReference type="Gene3D" id="1.10.8.60">
    <property type="match status" value="1"/>
</dbReference>
<dbReference type="InterPro" id="IPR003593">
    <property type="entry name" value="AAA+_ATPase"/>
</dbReference>
<dbReference type="PROSITE" id="PS00688">
    <property type="entry name" value="SIGMA54_INTERACT_3"/>
    <property type="match status" value="1"/>
</dbReference>
<dbReference type="InterPro" id="IPR058031">
    <property type="entry name" value="AAA_lid_NorR"/>
</dbReference>
<feature type="modified residue" description="4-aspartylphosphate" evidence="5">
    <location>
        <position position="54"/>
    </location>
</feature>
<comment type="caution">
    <text evidence="8">The sequence shown here is derived from an EMBL/GenBank/DDBJ whole genome shotgun (WGS) entry which is preliminary data.</text>
</comment>
<evidence type="ECO:0000256" key="1">
    <source>
        <dbReference type="ARBA" id="ARBA00022741"/>
    </source>
</evidence>
<dbReference type="Gene3D" id="3.40.50.2300">
    <property type="match status" value="1"/>
</dbReference>
<keyword evidence="3" id="KW-0805">Transcription regulation</keyword>